<keyword evidence="2" id="KW-1185">Reference proteome</keyword>
<reference evidence="1 2" key="1">
    <citation type="submission" date="2021-02" db="EMBL/GenBank/DDBJ databases">
        <title>De Novo genome assembly of isolated myxobacteria.</title>
        <authorList>
            <person name="Stevens D.C."/>
        </authorList>
    </citation>
    <scope>NUCLEOTIDE SEQUENCE [LARGE SCALE GENOMIC DNA]</scope>
    <source>
        <strain evidence="2">SCPEA02</strain>
    </source>
</reference>
<evidence type="ECO:0000313" key="2">
    <source>
        <dbReference type="Proteomes" id="UP000662747"/>
    </source>
</evidence>
<name>A0ABX7NLM1_9BACT</name>
<proteinExistence type="predicted"/>
<dbReference type="RefSeq" id="WP_206720913.1">
    <property type="nucleotide sequence ID" value="NZ_CP071090.1"/>
</dbReference>
<gene>
    <name evidence="1" type="ORF">JY651_28770</name>
</gene>
<organism evidence="1 2">
    <name type="scientific">Pyxidicoccus parkwayensis</name>
    <dbReference type="NCBI Taxonomy" id="2813578"/>
    <lineage>
        <taxon>Bacteria</taxon>
        <taxon>Pseudomonadati</taxon>
        <taxon>Myxococcota</taxon>
        <taxon>Myxococcia</taxon>
        <taxon>Myxococcales</taxon>
        <taxon>Cystobacterineae</taxon>
        <taxon>Myxococcaceae</taxon>
        <taxon>Pyxidicoccus</taxon>
    </lineage>
</organism>
<dbReference type="Proteomes" id="UP000662747">
    <property type="component" value="Chromosome"/>
</dbReference>
<dbReference type="EMBL" id="CP071090">
    <property type="protein sequence ID" value="QSQ19326.1"/>
    <property type="molecule type" value="Genomic_DNA"/>
</dbReference>
<protein>
    <submittedName>
        <fullName evidence="1">Phage tail protein</fullName>
    </submittedName>
</protein>
<evidence type="ECO:0000313" key="1">
    <source>
        <dbReference type="EMBL" id="QSQ19326.1"/>
    </source>
</evidence>
<sequence>MSHDTPTYRKPIGTPRQVHSKLRIGDDAYDVCYPSNGDRINVLDACRKAGDLNAKNESVDEIAGMRFLARVAICCLYHPGGVRRVFSEDDLEAVKAEPWLDEHGKTLSAAFAGKTLEEARGNSSTTPS</sequence>
<accession>A0ABX7NLM1</accession>